<organism evidence="5 6">
    <name type="scientific">Hesseltinella vesiculosa</name>
    <dbReference type="NCBI Taxonomy" id="101127"/>
    <lineage>
        <taxon>Eukaryota</taxon>
        <taxon>Fungi</taxon>
        <taxon>Fungi incertae sedis</taxon>
        <taxon>Mucoromycota</taxon>
        <taxon>Mucoromycotina</taxon>
        <taxon>Mucoromycetes</taxon>
        <taxon>Mucorales</taxon>
        <taxon>Cunninghamellaceae</taxon>
        <taxon>Hesseltinella</taxon>
    </lineage>
</organism>
<feature type="compositionally biased region" description="Acidic residues" evidence="3">
    <location>
        <begin position="335"/>
        <end position="346"/>
    </location>
</feature>
<evidence type="ECO:0000313" key="6">
    <source>
        <dbReference type="Proteomes" id="UP000242146"/>
    </source>
</evidence>
<feature type="compositionally biased region" description="Basic residues" evidence="3">
    <location>
        <begin position="82"/>
        <end position="92"/>
    </location>
</feature>
<keyword evidence="6" id="KW-1185">Reference proteome</keyword>
<dbReference type="SMART" id="SM00715">
    <property type="entry name" value="LA"/>
    <property type="match status" value="1"/>
</dbReference>
<dbReference type="GO" id="GO:0000339">
    <property type="term" value="F:RNA cap binding"/>
    <property type="evidence" value="ECO:0007669"/>
    <property type="project" value="InterPro"/>
</dbReference>
<dbReference type="PANTHER" id="PTHR22792:SF132">
    <property type="entry name" value="LA-RELATED PROTEIN 1"/>
    <property type="match status" value="1"/>
</dbReference>
<feature type="region of interest" description="Disordered" evidence="3">
    <location>
        <begin position="1"/>
        <end position="191"/>
    </location>
</feature>
<feature type="region of interest" description="Disordered" evidence="3">
    <location>
        <begin position="302"/>
        <end position="366"/>
    </location>
</feature>
<accession>A0A1X2GFM1</accession>
<evidence type="ECO:0000313" key="5">
    <source>
        <dbReference type="EMBL" id="ORX52706.1"/>
    </source>
</evidence>
<sequence length="645" mass="74546">MGSPTSTSPPSVLGQNPWKVPSQDTPAAVKISEIHQDADKQSWPAPNELTSAEDKKEPPKQSGRNKRRPQWKPLTPTITHAKDKKTKHRKRKTDPAKKPVDHPSSKEPQPKSQKQKSDGTEKDSPKPKKSQTPSQKPNHKRRPSKQPNQAASDPSAGPQQHRPSKPASHADPPPEPFQTARRPSSKFIQAQQRRASYYTPIVPMMYPPYYVMVDMPTVKTYILQQIDYYFSVDNLCKDVFLRGKMDAEGYVDIQVLAEFNRVKQWTTDLALIKEALQDSHVVQMEGQKVRKREGWEQWVMPNAPDHSVVPSPPPRSELAVPTTSTSSSSRSCHTEDDDDDIFALDEDLQRPTAKSRPMDEGDDDLDDVDEDAIARIMLFTRGKRNNDHHVQARRLSVVNASWNDDVQQMINEGLQKFEADARRQNGSMRFYAGNAKSFGQQPVGWIFGEQAYHYNDTDLSTSLKSYGTSFEPQAIPSFQHPSHSLLQEKGFVQQKYYKYHAKALRQREQLGIGQSHEMNTLFWFWCHFLRDHYNKRMYKEFKRLAQEDAAQGYRYGLECLFRFYSYGLEKRFRQDIYDDFENMTLVDYDRDQLYGLEKYWAFHHYRSSKAKPIPQKDRLVKVLADFHTINDFRNHPLASNHPPAR</sequence>
<protein>
    <recommendedName>
        <fullName evidence="4">HTH La-type RNA-binding domain-containing protein</fullName>
    </recommendedName>
</protein>
<dbReference type="Pfam" id="PF05383">
    <property type="entry name" value="La"/>
    <property type="match status" value="1"/>
</dbReference>
<comment type="caution">
    <text evidence="5">The sequence shown here is derived from an EMBL/GenBank/DDBJ whole genome shotgun (WGS) entry which is preliminary data.</text>
</comment>
<evidence type="ECO:0000256" key="1">
    <source>
        <dbReference type="ARBA" id="ARBA00022884"/>
    </source>
</evidence>
<dbReference type="Pfam" id="PF21071">
    <property type="entry name" value="LARP1_HEAT"/>
    <property type="match status" value="1"/>
</dbReference>
<dbReference type="CDD" id="cd07323">
    <property type="entry name" value="LAM"/>
    <property type="match status" value="1"/>
</dbReference>
<dbReference type="AlphaFoldDB" id="A0A1X2GFM1"/>
<dbReference type="Gene3D" id="1.10.10.10">
    <property type="entry name" value="Winged helix-like DNA-binding domain superfamily/Winged helix DNA-binding domain"/>
    <property type="match status" value="1"/>
</dbReference>
<dbReference type="SUPFAM" id="SSF46785">
    <property type="entry name" value="Winged helix' DNA-binding domain"/>
    <property type="match status" value="1"/>
</dbReference>
<dbReference type="GO" id="GO:0048255">
    <property type="term" value="P:mRNA stabilization"/>
    <property type="evidence" value="ECO:0007669"/>
    <property type="project" value="InterPro"/>
</dbReference>
<evidence type="ECO:0000256" key="2">
    <source>
        <dbReference type="PROSITE-ProRule" id="PRU00332"/>
    </source>
</evidence>
<feature type="domain" description="HTH La-type RNA-binding" evidence="4">
    <location>
        <begin position="212"/>
        <end position="301"/>
    </location>
</feature>
<reference evidence="5 6" key="1">
    <citation type="submission" date="2016-07" db="EMBL/GenBank/DDBJ databases">
        <title>Pervasive Adenine N6-methylation of Active Genes in Fungi.</title>
        <authorList>
            <consortium name="DOE Joint Genome Institute"/>
            <person name="Mondo S.J."/>
            <person name="Dannebaum R.O."/>
            <person name="Kuo R.C."/>
            <person name="Labutti K."/>
            <person name="Haridas S."/>
            <person name="Kuo A."/>
            <person name="Salamov A."/>
            <person name="Ahrendt S.R."/>
            <person name="Lipzen A."/>
            <person name="Sullivan W."/>
            <person name="Andreopoulos W.B."/>
            <person name="Clum A."/>
            <person name="Lindquist E."/>
            <person name="Daum C."/>
            <person name="Ramamoorthy G.K."/>
            <person name="Gryganskyi A."/>
            <person name="Culley D."/>
            <person name="Magnuson J.K."/>
            <person name="James T.Y."/>
            <person name="O'Malley M.A."/>
            <person name="Stajich J.E."/>
            <person name="Spatafora J.W."/>
            <person name="Visel A."/>
            <person name="Grigoriev I.V."/>
        </authorList>
    </citation>
    <scope>NUCLEOTIDE SEQUENCE [LARGE SCALE GENOMIC DNA]</scope>
    <source>
        <strain evidence="5 6">NRRL 3301</strain>
    </source>
</reference>
<keyword evidence="1 2" id="KW-0694">RNA-binding</keyword>
<proteinExistence type="predicted"/>
<feature type="compositionally biased region" description="Polar residues" evidence="3">
    <location>
        <begin position="1"/>
        <end position="14"/>
    </location>
</feature>
<dbReference type="STRING" id="101127.A0A1X2GFM1"/>
<dbReference type="FunFam" id="1.10.10.10:FF:000131">
    <property type="entry name" value="la-related protein 1B isoform X2"/>
    <property type="match status" value="1"/>
</dbReference>
<dbReference type="GO" id="GO:0005737">
    <property type="term" value="C:cytoplasm"/>
    <property type="evidence" value="ECO:0007669"/>
    <property type="project" value="UniProtKB-ARBA"/>
</dbReference>
<evidence type="ECO:0000256" key="3">
    <source>
        <dbReference type="SAM" id="MobiDB-lite"/>
    </source>
</evidence>
<feature type="compositionally biased region" description="Low complexity" evidence="3">
    <location>
        <begin position="322"/>
        <end position="331"/>
    </location>
</feature>
<gene>
    <name evidence="5" type="ORF">DM01DRAFT_1336489</name>
</gene>
<dbReference type="OrthoDB" id="340227at2759"/>
<feature type="compositionally biased region" description="Basic and acidic residues" evidence="3">
    <location>
        <begin position="93"/>
        <end position="126"/>
    </location>
</feature>
<dbReference type="InterPro" id="IPR036390">
    <property type="entry name" value="WH_DNA-bd_sf"/>
</dbReference>
<evidence type="ECO:0000259" key="4">
    <source>
        <dbReference type="PROSITE" id="PS50961"/>
    </source>
</evidence>
<dbReference type="InterPro" id="IPR036388">
    <property type="entry name" value="WH-like_DNA-bd_sf"/>
</dbReference>
<dbReference type="InterPro" id="IPR045180">
    <property type="entry name" value="La_dom_prot"/>
</dbReference>
<dbReference type="Proteomes" id="UP000242146">
    <property type="component" value="Unassembled WGS sequence"/>
</dbReference>
<dbReference type="PANTHER" id="PTHR22792">
    <property type="entry name" value="LUPUS LA PROTEIN-RELATED"/>
    <property type="match status" value="1"/>
</dbReference>
<dbReference type="InterPro" id="IPR006630">
    <property type="entry name" value="La_HTH"/>
</dbReference>
<dbReference type="PROSITE" id="PS50961">
    <property type="entry name" value="HTH_LA"/>
    <property type="match status" value="1"/>
</dbReference>
<dbReference type="EMBL" id="MCGT01000017">
    <property type="protein sequence ID" value="ORX52706.1"/>
    <property type="molecule type" value="Genomic_DNA"/>
</dbReference>
<dbReference type="SMART" id="SM00684">
    <property type="entry name" value="DM15"/>
    <property type="match status" value="3"/>
</dbReference>
<name>A0A1X2GFM1_9FUNG</name>
<dbReference type="InterPro" id="IPR006607">
    <property type="entry name" value="DM15"/>
</dbReference>